<accession>A0A6J4IY68</accession>
<protein>
    <submittedName>
        <fullName evidence="1">Uncharacterized protein</fullName>
    </submittedName>
</protein>
<reference evidence="1" key="1">
    <citation type="submission" date="2020-02" db="EMBL/GenBank/DDBJ databases">
        <authorList>
            <person name="Meier V. D."/>
        </authorList>
    </citation>
    <scope>NUCLEOTIDE SEQUENCE</scope>
    <source>
        <strain evidence="1">AVDCRST_MAG56</strain>
    </source>
</reference>
<name>A0A6J4IY68_9SPHI</name>
<organism evidence="1">
    <name type="scientific">uncultured Cytophagales bacterium</name>
    <dbReference type="NCBI Taxonomy" id="158755"/>
    <lineage>
        <taxon>Bacteria</taxon>
        <taxon>Pseudomonadati</taxon>
        <taxon>Bacteroidota</taxon>
        <taxon>Sphingobacteriia</taxon>
        <taxon>Sphingobacteriales</taxon>
        <taxon>environmental samples</taxon>
    </lineage>
</organism>
<dbReference type="AlphaFoldDB" id="A0A6J4IY68"/>
<dbReference type="EMBL" id="CADCTQ010000232">
    <property type="protein sequence ID" value="CAA9263452.1"/>
    <property type="molecule type" value="Genomic_DNA"/>
</dbReference>
<gene>
    <name evidence="1" type="ORF">AVDCRST_MAG56-2665</name>
</gene>
<sequence length="46" mass="5624">MECGCRGRRVSREYMRKERGSRRLSRIRTQMNADFLIGKYLTWEIL</sequence>
<evidence type="ECO:0000313" key="1">
    <source>
        <dbReference type="EMBL" id="CAA9263452.1"/>
    </source>
</evidence>
<proteinExistence type="predicted"/>